<keyword evidence="3" id="KW-1185">Reference proteome</keyword>
<protein>
    <submittedName>
        <fullName evidence="2">Uncharacterized protein</fullName>
    </submittedName>
</protein>
<dbReference type="Gramene" id="mRNA:HanXRQr2_Chr13g0588051">
    <property type="protein sequence ID" value="mRNA:HanXRQr2_Chr13g0588051"/>
    <property type="gene ID" value="HanXRQr2_Chr13g0588051"/>
</dbReference>
<accession>A0A9K3EGT5</accession>
<keyword evidence="1" id="KW-0472">Membrane</keyword>
<evidence type="ECO:0000313" key="2">
    <source>
        <dbReference type="EMBL" id="KAF5773386.1"/>
    </source>
</evidence>
<dbReference type="EMBL" id="MNCJ02000328">
    <property type="protein sequence ID" value="KAF5773386.1"/>
    <property type="molecule type" value="Genomic_DNA"/>
</dbReference>
<gene>
    <name evidence="2" type="ORF">HanXRQr2_Chr13g0588051</name>
</gene>
<evidence type="ECO:0000256" key="1">
    <source>
        <dbReference type="SAM" id="Phobius"/>
    </source>
</evidence>
<reference evidence="2" key="2">
    <citation type="submission" date="2020-06" db="EMBL/GenBank/DDBJ databases">
        <title>Helianthus annuus Genome sequencing and assembly Release 2.</title>
        <authorList>
            <person name="Gouzy J."/>
            <person name="Langlade N."/>
            <person name="Munos S."/>
        </authorList>
    </citation>
    <scope>NUCLEOTIDE SEQUENCE</scope>
    <source>
        <tissue evidence="2">Leaves</tissue>
    </source>
</reference>
<dbReference type="AlphaFoldDB" id="A0A9K3EGT5"/>
<comment type="caution">
    <text evidence="2">The sequence shown here is derived from an EMBL/GenBank/DDBJ whole genome shotgun (WGS) entry which is preliminary data.</text>
</comment>
<keyword evidence="1" id="KW-0812">Transmembrane</keyword>
<reference evidence="2" key="1">
    <citation type="journal article" date="2017" name="Nature">
        <title>The sunflower genome provides insights into oil metabolism, flowering and Asterid evolution.</title>
        <authorList>
            <person name="Badouin H."/>
            <person name="Gouzy J."/>
            <person name="Grassa C.J."/>
            <person name="Murat F."/>
            <person name="Staton S.E."/>
            <person name="Cottret L."/>
            <person name="Lelandais-Briere C."/>
            <person name="Owens G.L."/>
            <person name="Carrere S."/>
            <person name="Mayjonade B."/>
            <person name="Legrand L."/>
            <person name="Gill N."/>
            <person name="Kane N.C."/>
            <person name="Bowers J.E."/>
            <person name="Hubner S."/>
            <person name="Bellec A."/>
            <person name="Berard A."/>
            <person name="Berges H."/>
            <person name="Blanchet N."/>
            <person name="Boniface M.C."/>
            <person name="Brunel D."/>
            <person name="Catrice O."/>
            <person name="Chaidir N."/>
            <person name="Claudel C."/>
            <person name="Donnadieu C."/>
            <person name="Faraut T."/>
            <person name="Fievet G."/>
            <person name="Helmstetter N."/>
            <person name="King M."/>
            <person name="Knapp S.J."/>
            <person name="Lai Z."/>
            <person name="Le Paslier M.C."/>
            <person name="Lippi Y."/>
            <person name="Lorenzon L."/>
            <person name="Mandel J.R."/>
            <person name="Marage G."/>
            <person name="Marchand G."/>
            <person name="Marquand E."/>
            <person name="Bret-Mestries E."/>
            <person name="Morien E."/>
            <person name="Nambeesan S."/>
            <person name="Nguyen T."/>
            <person name="Pegot-Espagnet P."/>
            <person name="Pouilly N."/>
            <person name="Raftis F."/>
            <person name="Sallet E."/>
            <person name="Schiex T."/>
            <person name="Thomas J."/>
            <person name="Vandecasteele C."/>
            <person name="Vares D."/>
            <person name="Vear F."/>
            <person name="Vautrin S."/>
            <person name="Crespi M."/>
            <person name="Mangin B."/>
            <person name="Burke J.M."/>
            <person name="Salse J."/>
            <person name="Munos S."/>
            <person name="Vincourt P."/>
            <person name="Rieseberg L.H."/>
            <person name="Langlade N.B."/>
        </authorList>
    </citation>
    <scope>NUCLEOTIDE SEQUENCE</scope>
    <source>
        <tissue evidence="2">Leaves</tissue>
    </source>
</reference>
<name>A0A9K3EGT5_HELAN</name>
<proteinExistence type="predicted"/>
<keyword evidence="1" id="KW-1133">Transmembrane helix</keyword>
<organism evidence="2 3">
    <name type="scientific">Helianthus annuus</name>
    <name type="common">Common sunflower</name>
    <dbReference type="NCBI Taxonomy" id="4232"/>
    <lineage>
        <taxon>Eukaryota</taxon>
        <taxon>Viridiplantae</taxon>
        <taxon>Streptophyta</taxon>
        <taxon>Embryophyta</taxon>
        <taxon>Tracheophyta</taxon>
        <taxon>Spermatophyta</taxon>
        <taxon>Magnoliopsida</taxon>
        <taxon>eudicotyledons</taxon>
        <taxon>Gunneridae</taxon>
        <taxon>Pentapetalae</taxon>
        <taxon>asterids</taxon>
        <taxon>campanulids</taxon>
        <taxon>Asterales</taxon>
        <taxon>Asteraceae</taxon>
        <taxon>Asteroideae</taxon>
        <taxon>Heliantheae alliance</taxon>
        <taxon>Heliantheae</taxon>
        <taxon>Helianthus</taxon>
    </lineage>
</organism>
<feature type="transmembrane region" description="Helical" evidence="1">
    <location>
        <begin position="27"/>
        <end position="48"/>
    </location>
</feature>
<evidence type="ECO:0000313" key="3">
    <source>
        <dbReference type="Proteomes" id="UP000215914"/>
    </source>
</evidence>
<sequence length="79" mass="8968">MKKTTLEYHLTARVKLFRMFLHLKMVNGAYCFAAAASLPSGFIPLFMISSLRFRIGIPSIYSIANTLLRKLQSKLSEVD</sequence>
<dbReference type="Proteomes" id="UP000215914">
    <property type="component" value="Unassembled WGS sequence"/>
</dbReference>